<keyword evidence="2" id="KW-1185">Reference proteome</keyword>
<dbReference type="Proteomes" id="UP000828941">
    <property type="component" value="Chromosome 14"/>
</dbReference>
<protein>
    <submittedName>
        <fullName evidence="1">Uncharacterized protein</fullName>
    </submittedName>
</protein>
<sequence>MRFPEKIKIVFWLVLHGSLPVNQLCFNRHLAGSALCARREFHPESIIHCCEIATFPRNVGLNLEWEATIMFSLDHQVCRPFGTKL</sequence>
<evidence type="ECO:0000313" key="2">
    <source>
        <dbReference type="Proteomes" id="UP000828941"/>
    </source>
</evidence>
<accession>A0ACB9KK31</accession>
<reference evidence="1 2" key="1">
    <citation type="journal article" date="2022" name="DNA Res.">
        <title>Chromosomal-level genome assembly of the orchid tree Bauhinia variegata (Leguminosae; Cercidoideae) supports the allotetraploid origin hypothesis of Bauhinia.</title>
        <authorList>
            <person name="Zhong Y."/>
            <person name="Chen Y."/>
            <person name="Zheng D."/>
            <person name="Pang J."/>
            <person name="Liu Y."/>
            <person name="Luo S."/>
            <person name="Meng S."/>
            <person name="Qian L."/>
            <person name="Wei D."/>
            <person name="Dai S."/>
            <person name="Zhou R."/>
        </authorList>
    </citation>
    <scope>NUCLEOTIDE SEQUENCE [LARGE SCALE GENOMIC DNA]</scope>
    <source>
        <strain evidence="1">BV-YZ2020</strain>
    </source>
</reference>
<name>A0ACB9KK31_BAUVA</name>
<proteinExistence type="predicted"/>
<organism evidence="1 2">
    <name type="scientific">Bauhinia variegata</name>
    <name type="common">Purple orchid tree</name>
    <name type="synonym">Phanera variegata</name>
    <dbReference type="NCBI Taxonomy" id="167791"/>
    <lineage>
        <taxon>Eukaryota</taxon>
        <taxon>Viridiplantae</taxon>
        <taxon>Streptophyta</taxon>
        <taxon>Embryophyta</taxon>
        <taxon>Tracheophyta</taxon>
        <taxon>Spermatophyta</taxon>
        <taxon>Magnoliopsida</taxon>
        <taxon>eudicotyledons</taxon>
        <taxon>Gunneridae</taxon>
        <taxon>Pentapetalae</taxon>
        <taxon>rosids</taxon>
        <taxon>fabids</taxon>
        <taxon>Fabales</taxon>
        <taxon>Fabaceae</taxon>
        <taxon>Cercidoideae</taxon>
        <taxon>Cercideae</taxon>
        <taxon>Bauhiniinae</taxon>
        <taxon>Bauhinia</taxon>
    </lineage>
</organism>
<evidence type="ECO:0000313" key="1">
    <source>
        <dbReference type="EMBL" id="KAI4297511.1"/>
    </source>
</evidence>
<dbReference type="EMBL" id="CM039439">
    <property type="protein sequence ID" value="KAI4297511.1"/>
    <property type="molecule type" value="Genomic_DNA"/>
</dbReference>
<comment type="caution">
    <text evidence="1">The sequence shown here is derived from an EMBL/GenBank/DDBJ whole genome shotgun (WGS) entry which is preliminary data.</text>
</comment>
<gene>
    <name evidence="1" type="ORF">L6164_037399</name>
</gene>